<sequence>MIMPPWEGSGITITGVKAILTAPEGTRLVVVKVQTSEPGLYGVGCATFSQRAHAVASAIEDYLAPLVIGRDPGDIEDIWQSCFLSSYWRGGPVLNNALSGIDQALWDIKGKLANVPVYQLFGGKVRRAADVYVHVKGQDVAAVADKITGLIEQGYRHVRAQPMSPGRLDMAQPTWDGRAYTLAVPRMFDYLRSELGSEIELIHDVHERLSPIDAIALAKNLEPYDLYFLEDLFAPEDHEYLRMLRAQSPIAIASGELYVNQQEYVPLVRDRLIDFIRVHVSALGGLTPARKLATLCEFFGVKTAWHGPDDVSPVGHMAQLHLDLSVSNFGIHEAHLFGDRAREVFPGLAEVRDGALWSNDNPGLGIDVDEAEAARYPYEDHPLNGGWPTVRTADGTIVRP</sequence>
<dbReference type="InterPro" id="IPR029017">
    <property type="entry name" value="Enolase-like_N"/>
</dbReference>
<feature type="domain" description="Mandelate racemase/muconate lactonizing enzyme C-terminal" evidence="1">
    <location>
        <begin position="140"/>
        <end position="251"/>
    </location>
</feature>
<name>A0ABW6SG17_9NOCA</name>
<accession>A0ABW6SG17</accession>
<evidence type="ECO:0000313" key="3">
    <source>
        <dbReference type="Proteomes" id="UP001601992"/>
    </source>
</evidence>
<dbReference type="RefSeq" id="WP_387407171.1">
    <property type="nucleotide sequence ID" value="NZ_JBIAQY010000051.1"/>
</dbReference>
<reference evidence="2 3" key="1">
    <citation type="submission" date="2024-10" db="EMBL/GenBank/DDBJ databases">
        <title>The Natural Products Discovery Center: Release of the First 8490 Sequenced Strains for Exploring Actinobacteria Biosynthetic Diversity.</title>
        <authorList>
            <person name="Kalkreuter E."/>
            <person name="Kautsar S.A."/>
            <person name="Yang D."/>
            <person name="Bader C.D."/>
            <person name="Teijaro C.N."/>
            <person name="Fluegel L."/>
            <person name="Davis C.M."/>
            <person name="Simpson J.R."/>
            <person name="Lauterbach L."/>
            <person name="Steele A.D."/>
            <person name="Gui C."/>
            <person name="Meng S."/>
            <person name="Li G."/>
            <person name="Viehrig K."/>
            <person name="Ye F."/>
            <person name="Su P."/>
            <person name="Kiefer A.F."/>
            <person name="Nichols A."/>
            <person name="Cepeda A.J."/>
            <person name="Yan W."/>
            <person name="Fan B."/>
            <person name="Jiang Y."/>
            <person name="Adhikari A."/>
            <person name="Zheng C.-J."/>
            <person name="Schuster L."/>
            <person name="Cowan T.M."/>
            <person name="Smanski M.J."/>
            <person name="Chevrette M.G."/>
            <person name="De Carvalho L.P.S."/>
            <person name="Shen B."/>
        </authorList>
    </citation>
    <scope>NUCLEOTIDE SEQUENCE [LARGE SCALE GENOMIC DNA]</scope>
    <source>
        <strain evidence="2 3">NPDC002593</strain>
    </source>
</reference>
<dbReference type="InterPro" id="IPR013341">
    <property type="entry name" value="Mandelate_racemase_N_dom"/>
</dbReference>
<dbReference type="Pfam" id="PF13378">
    <property type="entry name" value="MR_MLE_C"/>
    <property type="match status" value="1"/>
</dbReference>
<dbReference type="SUPFAM" id="SSF54826">
    <property type="entry name" value="Enolase N-terminal domain-like"/>
    <property type="match status" value="1"/>
</dbReference>
<dbReference type="InterPro" id="IPR034593">
    <property type="entry name" value="DgoD-like"/>
</dbReference>
<dbReference type="InterPro" id="IPR036849">
    <property type="entry name" value="Enolase-like_C_sf"/>
</dbReference>
<dbReference type="SMART" id="SM00922">
    <property type="entry name" value="MR_MLE"/>
    <property type="match status" value="1"/>
</dbReference>
<dbReference type="InterPro" id="IPR029065">
    <property type="entry name" value="Enolase_C-like"/>
</dbReference>
<evidence type="ECO:0000259" key="1">
    <source>
        <dbReference type="SMART" id="SM00922"/>
    </source>
</evidence>
<comment type="caution">
    <text evidence="2">The sequence shown here is derived from an EMBL/GenBank/DDBJ whole genome shotgun (WGS) entry which is preliminary data.</text>
</comment>
<dbReference type="InterPro" id="IPR018110">
    <property type="entry name" value="Mandel_Rmase/mucon_lact_enz_CS"/>
</dbReference>
<dbReference type="EMBL" id="JBIAQY010000051">
    <property type="protein sequence ID" value="MFF3575275.1"/>
    <property type="molecule type" value="Genomic_DNA"/>
</dbReference>
<proteinExistence type="predicted"/>
<protein>
    <submittedName>
        <fullName evidence="2">Enolase C-terminal domain-like protein</fullName>
    </submittedName>
</protein>
<dbReference type="Gene3D" id="3.30.390.10">
    <property type="entry name" value="Enolase-like, N-terminal domain"/>
    <property type="match status" value="1"/>
</dbReference>
<evidence type="ECO:0000313" key="2">
    <source>
        <dbReference type="EMBL" id="MFF3575275.1"/>
    </source>
</evidence>
<keyword evidence="3" id="KW-1185">Reference proteome</keyword>
<dbReference type="SUPFAM" id="SSF51604">
    <property type="entry name" value="Enolase C-terminal domain-like"/>
    <property type="match status" value="1"/>
</dbReference>
<dbReference type="Gene3D" id="3.20.20.120">
    <property type="entry name" value="Enolase-like C-terminal domain"/>
    <property type="match status" value="1"/>
</dbReference>
<dbReference type="Proteomes" id="UP001601992">
    <property type="component" value="Unassembled WGS sequence"/>
</dbReference>
<gene>
    <name evidence="2" type="ORF">ACFYXQ_46880</name>
</gene>
<dbReference type="PROSITE" id="PS00908">
    <property type="entry name" value="MR_MLE_1"/>
    <property type="match status" value="1"/>
</dbReference>
<dbReference type="PANTHER" id="PTHR48080:SF6">
    <property type="entry name" value="STARVATION-SENSING PROTEIN RSPA"/>
    <property type="match status" value="1"/>
</dbReference>
<organism evidence="2 3">
    <name type="scientific">Nocardia jiangxiensis</name>
    <dbReference type="NCBI Taxonomy" id="282685"/>
    <lineage>
        <taxon>Bacteria</taxon>
        <taxon>Bacillati</taxon>
        <taxon>Actinomycetota</taxon>
        <taxon>Actinomycetes</taxon>
        <taxon>Mycobacteriales</taxon>
        <taxon>Nocardiaceae</taxon>
        <taxon>Nocardia</taxon>
    </lineage>
</organism>
<dbReference type="PANTHER" id="PTHR48080">
    <property type="entry name" value="D-GALACTONATE DEHYDRATASE-RELATED"/>
    <property type="match status" value="1"/>
</dbReference>
<dbReference type="Pfam" id="PF02746">
    <property type="entry name" value="MR_MLE_N"/>
    <property type="match status" value="1"/>
</dbReference>
<dbReference type="InterPro" id="IPR013342">
    <property type="entry name" value="Mandelate_racemase_C"/>
</dbReference>